<organism evidence="1 2">
    <name type="scientific">Gordonia phage Flapper</name>
    <dbReference type="NCBI Taxonomy" id="2079415"/>
    <lineage>
        <taxon>Viruses</taxon>
        <taxon>Duplodnaviria</taxon>
        <taxon>Heunggongvirae</taxon>
        <taxon>Uroviricota</taxon>
        <taxon>Caudoviricetes</taxon>
        <taxon>Zierdtviridae</taxon>
        <taxon>Emilbogenvirinae</taxon>
        <taxon>Gruunavirus</taxon>
        <taxon>Gruunavirus flapper</taxon>
    </lineage>
</organism>
<reference evidence="1 2" key="1">
    <citation type="submission" date="2018-01" db="EMBL/GenBank/DDBJ databases">
        <authorList>
            <person name="Freeman E."/>
            <person name="St-Pierre M."/>
            <person name="Tero B."/>
            <person name="Wilson B."/>
            <person name="King B."/>
            <person name="Molloy S.D."/>
            <person name="Garlena R.A."/>
            <person name="Russell D.A."/>
            <person name="Pope W.H."/>
            <person name="Jacobs-Sera D."/>
            <person name="Hendrix R.W."/>
            <person name="Hatfull G.F."/>
        </authorList>
    </citation>
    <scope>NUCLEOTIDE SEQUENCE [LARGE SCALE GENOMIC DNA]</scope>
</reference>
<proteinExistence type="predicted"/>
<name>A0A2L1IX92_9CAUD</name>
<evidence type="ECO:0000313" key="1">
    <source>
        <dbReference type="EMBL" id="AVD99809.1"/>
    </source>
</evidence>
<gene>
    <name evidence="1" type="ORF">SEA_FLAPPER_66</name>
</gene>
<sequence>MTYHFLDLRDPKVIEEVESRTGRTRWVLLIGDRTEHLFDYMLSAIEAYPKGRRHLGFAGAPLPNPDNTFTPELRMFLEKHMVSSTPTIMLVRRGESTTTISGAIPFDRLHAAIDELMTDTPQDRLLDAYAEAEAQIAFPVLPAHRTQAQYHTCATCDGGGCPDCTDPA</sequence>
<dbReference type="EMBL" id="MG757157">
    <property type="protein sequence ID" value="AVD99809.1"/>
    <property type="molecule type" value="Genomic_DNA"/>
</dbReference>
<dbReference type="Proteomes" id="UP000240601">
    <property type="component" value="Segment"/>
</dbReference>
<accession>A0A2L1IX92</accession>
<keyword evidence="2" id="KW-1185">Reference proteome</keyword>
<evidence type="ECO:0000313" key="2">
    <source>
        <dbReference type="Proteomes" id="UP000240601"/>
    </source>
</evidence>
<protein>
    <submittedName>
        <fullName evidence="1">Thioredoxin</fullName>
    </submittedName>
</protein>